<dbReference type="Pfam" id="PF06945">
    <property type="entry name" value="DUF1289"/>
    <property type="match status" value="1"/>
</dbReference>
<gene>
    <name evidence="1" type="ORF">O0V09_17370</name>
</gene>
<dbReference type="EMBL" id="JAPTGG010000019">
    <property type="protein sequence ID" value="MCZ0866975.1"/>
    <property type="molecule type" value="Genomic_DNA"/>
</dbReference>
<evidence type="ECO:0000313" key="2">
    <source>
        <dbReference type="Proteomes" id="UP001069090"/>
    </source>
</evidence>
<organism evidence="1 2">
    <name type="scientific">Dasania phycosphaerae</name>
    <dbReference type="NCBI Taxonomy" id="2950436"/>
    <lineage>
        <taxon>Bacteria</taxon>
        <taxon>Pseudomonadati</taxon>
        <taxon>Pseudomonadota</taxon>
        <taxon>Gammaproteobacteria</taxon>
        <taxon>Cellvibrionales</taxon>
        <taxon>Spongiibacteraceae</taxon>
        <taxon>Dasania</taxon>
    </lineage>
</organism>
<dbReference type="InterPro" id="IPR010710">
    <property type="entry name" value="DUF1289"/>
</dbReference>
<dbReference type="PANTHER" id="PTHR35175:SF1">
    <property type="entry name" value="OXIDOREDUCTASE"/>
    <property type="match status" value="1"/>
</dbReference>
<keyword evidence="2" id="KW-1185">Reference proteome</keyword>
<protein>
    <submittedName>
        <fullName evidence="1">DUF1289 domain-containing protein</fullName>
    </submittedName>
</protein>
<sequence length="158" mass="18099">MPTNLLETVKTPCIGVCSTGIGDTVCRGCKRFAHEVIHWNSYSQQQKQLIDSRLAKFLSQIVASKLTVTDEEKLRWHLEAQQIPYASAKGPYIWAYELLRAGASQIERVEDYGLSLDAQYREQSLVELRQTIDHEFFILSQAHYERYFDVAASQIVTV</sequence>
<dbReference type="Proteomes" id="UP001069090">
    <property type="component" value="Unassembled WGS sequence"/>
</dbReference>
<accession>A0A9J6RS26</accession>
<name>A0A9J6RS26_9GAMM</name>
<dbReference type="AlphaFoldDB" id="A0A9J6RS26"/>
<proteinExistence type="predicted"/>
<evidence type="ECO:0000313" key="1">
    <source>
        <dbReference type="EMBL" id="MCZ0866975.1"/>
    </source>
</evidence>
<dbReference type="RefSeq" id="WP_258332925.1">
    <property type="nucleotide sequence ID" value="NZ_JAPTGG010000019.1"/>
</dbReference>
<comment type="caution">
    <text evidence="1">The sequence shown here is derived from an EMBL/GenBank/DDBJ whole genome shotgun (WGS) entry which is preliminary data.</text>
</comment>
<reference evidence="1 2" key="1">
    <citation type="submission" date="2022-12" db="EMBL/GenBank/DDBJ databases">
        <title>Dasania phycosphaerae sp. nov., isolated from particulate material of the south coast of Korea.</title>
        <authorList>
            <person name="Jiang Y."/>
        </authorList>
    </citation>
    <scope>NUCLEOTIDE SEQUENCE [LARGE SCALE GENOMIC DNA]</scope>
    <source>
        <strain evidence="1 2">GY-19</strain>
    </source>
</reference>
<dbReference type="PANTHER" id="PTHR35175">
    <property type="entry name" value="DUF1289 DOMAIN-CONTAINING PROTEIN"/>
    <property type="match status" value="1"/>
</dbReference>